<reference evidence="2" key="2">
    <citation type="submission" date="2020-10" db="UniProtKB">
        <authorList>
            <consortium name="WormBaseParasite"/>
        </authorList>
    </citation>
    <scope>IDENTIFICATION</scope>
</reference>
<dbReference type="WBParaSite" id="Pan_g17892.t1">
    <property type="protein sequence ID" value="Pan_g17892.t1"/>
    <property type="gene ID" value="Pan_g17892"/>
</dbReference>
<reference evidence="1" key="1">
    <citation type="journal article" date="2013" name="Genetics">
        <title>The draft genome and transcriptome of Panagrellus redivivus are shaped by the harsh demands of a free-living lifestyle.</title>
        <authorList>
            <person name="Srinivasan J."/>
            <person name="Dillman A.R."/>
            <person name="Macchietto M.G."/>
            <person name="Heikkinen L."/>
            <person name="Lakso M."/>
            <person name="Fracchia K.M."/>
            <person name="Antoshechkin I."/>
            <person name="Mortazavi A."/>
            <person name="Wong G."/>
            <person name="Sternberg P.W."/>
        </authorList>
    </citation>
    <scope>NUCLEOTIDE SEQUENCE [LARGE SCALE GENOMIC DNA]</scope>
    <source>
        <strain evidence="1">MT8872</strain>
    </source>
</reference>
<name>A0A7E4V8K0_PANRE</name>
<protein>
    <submittedName>
        <fullName evidence="2">Secreted protein</fullName>
    </submittedName>
</protein>
<dbReference type="Proteomes" id="UP000492821">
    <property type="component" value="Unassembled WGS sequence"/>
</dbReference>
<evidence type="ECO:0000313" key="1">
    <source>
        <dbReference type="Proteomes" id="UP000492821"/>
    </source>
</evidence>
<proteinExistence type="predicted"/>
<sequence>MQKAIVVALTFLIIGTVFTSAFRVKSANATAVLGENPRHRPIHAVYLRKLRHPTRRNNATAVPALKQRRHIRRGVARVEPASKNLPETSS</sequence>
<keyword evidence="1" id="KW-1185">Reference proteome</keyword>
<dbReference type="AlphaFoldDB" id="A0A7E4V8K0"/>
<evidence type="ECO:0000313" key="2">
    <source>
        <dbReference type="WBParaSite" id="Pan_g17892.t1"/>
    </source>
</evidence>
<accession>A0A7E4V8K0</accession>
<organism evidence="1 2">
    <name type="scientific">Panagrellus redivivus</name>
    <name type="common">Microworm</name>
    <dbReference type="NCBI Taxonomy" id="6233"/>
    <lineage>
        <taxon>Eukaryota</taxon>
        <taxon>Metazoa</taxon>
        <taxon>Ecdysozoa</taxon>
        <taxon>Nematoda</taxon>
        <taxon>Chromadorea</taxon>
        <taxon>Rhabditida</taxon>
        <taxon>Tylenchina</taxon>
        <taxon>Panagrolaimomorpha</taxon>
        <taxon>Panagrolaimoidea</taxon>
        <taxon>Panagrolaimidae</taxon>
        <taxon>Panagrellus</taxon>
    </lineage>
</organism>